<comment type="caution">
    <text evidence="2">The sequence shown here is derived from an EMBL/GenBank/DDBJ whole genome shotgun (WGS) entry which is preliminary data.</text>
</comment>
<protein>
    <recommendedName>
        <fullName evidence="1">Microspherule protein N-terminal domain-containing protein</fullName>
    </recommendedName>
</protein>
<name>A0ABS8Y0E3_DATST</name>
<dbReference type="EMBL" id="JACEIK010016391">
    <property type="protein sequence ID" value="MCE5165650.1"/>
    <property type="molecule type" value="Genomic_DNA"/>
</dbReference>
<gene>
    <name evidence="2" type="ORF">HAX54_011287</name>
</gene>
<dbReference type="InterPro" id="IPR025999">
    <property type="entry name" value="MCRS_N"/>
</dbReference>
<reference evidence="2 3" key="1">
    <citation type="journal article" date="2021" name="BMC Genomics">
        <title>Datura genome reveals duplications of psychoactive alkaloid biosynthetic genes and high mutation rate following tissue culture.</title>
        <authorList>
            <person name="Rajewski A."/>
            <person name="Carter-House D."/>
            <person name="Stajich J."/>
            <person name="Litt A."/>
        </authorList>
    </citation>
    <scope>NUCLEOTIDE SEQUENCE [LARGE SCALE GENOMIC DNA]</scope>
    <source>
        <strain evidence="2">AR-01</strain>
    </source>
</reference>
<evidence type="ECO:0000313" key="3">
    <source>
        <dbReference type="Proteomes" id="UP000823775"/>
    </source>
</evidence>
<keyword evidence="3" id="KW-1185">Reference proteome</keyword>
<feature type="domain" description="Microspherule protein N-terminal" evidence="1">
    <location>
        <begin position="11"/>
        <end position="64"/>
    </location>
</feature>
<dbReference type="Pfam" id="PF13325">
    <property type="entry name" value="MCRS_N"/>
    <property type="match status" value="1"/>
</dbReference>
<dbReference type="PANTHER" id="PTHR13233">
    <property type="entry name" value="MICROSPHERULE PROTEIN 1"/>
    <property type="match status" value="1"/>
</dbReference>
<dbReference type="PANTHER" id="PTHR13233:SF0">
    <property type="entry name" value="MICROSPHERULE PROTEIN 1"/>
    <property type="match status" value="1"/>
</dbReference>
<dbReference type="InterPro" id="IPR037912">
    <property type="entry name" value="MCRS1"/>
</dbReference>
<accession>A0ABS8Y0E3</accession>
<dbReference type="Proteomes" id="UP000823775">
    <property type="component" value="Unassembled WGS sequence"/>
</dbReference>
<evidence type="ECO:0000313" key="2">
    <source>
        <dbReference type="EMBL" id="MCE5165650.1"/>
    </source>
</evidence>
<evidence type="ECO:0000259" key="1">
    <source>
        <dbReference type="Pfam" id="PF13325"/>
    </source>
</evidence>
<organism evidence="2 3">
    <name type="scientific">Datura stramonium</name>
    <name type="common">Jimsonweed</name>
    <name type="synonym">Common thornapple</name>
    <dbReference type="NCBI Taxonomy" id="4076"/>
    <lineage>
        <taxon>Eukaryota</taxon>
        <taxon>Viridiplantae</taxon>
        <taxon>Streptophyta</taxon>
        <taxon>Embryophyta</taxon>
        <taxon>Tracheophyta</taxon>
        <taxon>Spermatophyta</taxon>
        <taxon>Magnoliopsida</taxon>
        <taxon>eudicotyledons</taxon>
        <taxon>Gunneridae</taxon>
        <taxon>Pentapetalae</taxon>
        <taxon>asterids</taxon>
        <taxon>lamiids</taxon>
        <taxon>Solanales</taxon>
        <taxon>Solanaceae</taxon>
        <taxon>Solanoideae</taxon>
        <taxon>Datureae</taxon>
        <taxon>Datura</taxon>
    </lineage>
</organism>
<sequence length="68" mass="7631">MELWLQFLIIPEDDLLLKNAIEAGASLESLAKGAVQFSQRFSVQELQDRWHALLYDTVVSAEAASTHD</sequence>
<proteinExistence type="predicted"/>